<organism evidence="3 4">
    <name type="scientific">Pycnococcus provasolii</name>
    <dbReference type="NCBI Taxonomy" id="41880"/>
    <lineage>
        <taxon>Eukaryota</taxon>
        <taxon>Viridiplantae</taxon>
        <taxon>Chlorophyta</taxon>
        <taxon>Pseudoscourfieldiophyceae</taxon>
        <taxon>Pseudoscourfieldiales</taxon>
        <taxon>Pycnococcaceae</taxon>
        <taxon>Pycnococcus</taxon>
    </lineage>
</organism>
<comment type="caution">
    <text evidence="3">The sequence shown here is derived from an EMBL/GenBank/DDBJ whole genome shotgun (WGS) entry which is preliminary data.</text>
</comment>
<evidence type="ECO:0000259" key="2">
    <source>
        <dbReference type="Pfam" id="PF09353"/>
    </source>
</evidence>
<dbReference type="PANTHER" id="PTHR35509">
    <property type="entry name" value="DOMAIN PROTEIN, PUTATIVE (DUF1995)-RELATED"/>
    <property type="match status" value="1"/>
</dbReference>
<dbReference type="Pfam" id="PF09353">
    <property type="entry name" value="DUF1995"/>
    <property type="match status" value="1"/>
</dbReference>
<evidence type="ECO:0000313" key="4">
    <source>
        <dbReference type="Proteomes" id="UP000660262"/>
    </source>
</evidence>
<dbReference type="InterPro" id="IPR053021">
    <property type="entry name" value="Chloroplast_ADK"/>
</dbReference>
<dbReference type="OrthoDB" id="567985at2759"/>
<sequence length="354" mass="37178">MLASASASLIALASSASASSYTGRLSMSLLLPIEQRRSDFTQTEAIDYPESDTRILQTAVDCANVLLQNLGCDTAEASLKRLSEDGGAIVFAPVGAKSKVPGAQRIAVAVLPNADDLPALKRYAENDQWGTKTKPMILVTPQWNPGGEGYNVVSDFGFGPWRAANEKFVDSFSLAYALVERRIGAASTLDATGDNMGRGGVARLVFGGSTSDEPWSVWAMGGDGSSALIGTLASSGAGNNKPPPYAEIEQLFRDAGTAASLRTRRSGQARSLEDKLEEKVGESGSVADWSLMSTAEVAAALRAGTVTSGDVASWNKDVCRKACDALDLSSAGKVEALRERIVAAMEKETSEAKK</sequence>
<evidence type="ECO:0000313" key="3">
    <source>
        <dbReference type="EMBL" id="GHP07418.1"/>
    </source>
</evidence>
<dbReference type="Proteomes" id="UP000660262">
    <property type="component" value="Unassembled WGS sequence"/>
</dbReference>
<protein>
    <recommendedName>
        <fullName evidence="2">DUF1995 domain-containing protein</fullName>
    </recommendedName>
</protein>
<accession>A0A830HKL1</accession>
<dbReference type="AlphaFoldDB" id="A0A830HKL1"/>
<feature type="chain" id="PRO_5032958010" description="DUF1995 domain-containing protein" evidence="1">
    <location>
        <begin position="19"/>
        <end position="354"/>
    </location>
</feature>
<proteinExistence type="predicted"/>
<dbReference type="InterPro" id="IPR018962">
    <property type="entry name" value="DUF1995"/>
</dbReference>
<reference evidence="3" key="1">
    <citation type="submission" date="2020-10" db="EMBL/GenBank/DDBJ databases">
        <title>Unveiling of a novel bifunctional photoreceptor, Dualchrome1, isolated from a cosmopolitan green alga.</title>
        <authorList>
            <person name="Suzuki S."/>
            <person name="Kawachi M."/>
        </authorList>
    </citation>
    <scope>NUCLEOTIDE SEQUENCE</scope>
    <source>
        <strain evidence="3">NIES 2893</strain>
    </source>
</reference>
<dbReference type="PANTHER" id="PTHR35509:SF5">
    <property type="entry name" value="SAP DOMAIN-CONTAINING PROTEIN"/>
    <property type="match status" value="1"/>
</dbReference>
<dbReference type="EMBL" id="BNJQ01000016">
    <property type="protein sequence ID" value="GHP07418.1"/>
    <property type="molecule type" value="Genomic_DNA"/>
</dbReference>
<evidence type="ECO:0000256" key="1">
    <source>
        <dbReference type="SAM" id="SignalP"/>
    </source>
</evidence>
<feature type="domain" description="DUF1995" evidence="2">
    <location>
        <begin position="52"/>
        <end position="233"/>
    </location>
</feature>
<name>A0A830HKL1_9CHLO</name>
<keyword evidence="1" id="KW-0732">Signal</keyword>
<keyword evidence="4" id="KW-1185">Reference proteome</keyword>
<feature type="signal peptide" evidence="1">
    <location>
        <begin position="1"/>
        <end position="18"/>
    </location>
</feature>
<gene>
    <name evidence="3" type="ORF">PPROV_000616000</name>
</gene>